<keyword evidence="2" id="KW-0472">Membrane</keyword>
<proteinExistence type="predicted"/>
<feature type="transmembrane region" description="Helical" evidence="2">
    <location>
        <begin position="16"/>
        <end position="37"/>
    </location>
</feature>
<feature type="compositionally biased region" description="Basic residues" evidence="1">
    <location>
        <begin position="156"/>
        <end position="170"/>
    </location>
</feature>
<feature type="compositionally biased region" description="Basic and acidic residues" evidence="1">
    <location>
        <begin position="129"/>
        <end position="143"/>
    </location>
</feature>
<evidence type="ECO:0000313" key="3">
    <source>
        <dbReference type="EMBL" id="WAH38953.1"/>
    </source>
</evidence>
<keyword evidence="4" id="KW-1185">Reference proteome</keyword>
<feature type="transmembrane region" description="Helical" evidence="2">
    <location>
        <begin position="73"/>
        <end position="94"/>
    </location>
</feature>
<dbReference type="Proteomes" id="UP001164803">
    <property type="component" value="Chromosome"/>
</dbReference>
<name>A0ABY6Z8B9_9BACL</name>
<evidence type="ECO:0008006" key="5">
    <source>
        <dbReference type="Google" id="ProtNLM"/>
    </source>
</evidence>
<protein>
    <recommendedName>
        <fullName evidence="5">4 TMS phage holin, superfamily IV</fullName>
    </recommendedName>
</protein>
<gene>
    <name evidence="3" type="ORF">NZD86_10975</name>
</gene>
<feature type="transmembrane region" description="Helical" evidence="2">
    <location>
        <begin position="100"/>
        <end position="122"/>
    </location>
</feature>
<accession>A0ABY6Z8B9</accession>
<keyword evidence="2" id="KW-1133">Transmembrane helix</keyword>
<feature type="transmembrane region" description="Helical" evidence="2">
    <location>
        <begin position="43"/>
        <end position="61"/>
    </location>
</feature>
<evidence type="ECO:0000256" key="1">
    <source>
        <dbReference type="SAM" id="MobiDB-lite"/>
    </source>
</evidence>
<keyword evidence="2" id="KW-0812">Transmembrane</keyword>
<reference evidence="3" key="1">
    <citation type="submission" date="2022-08" db="EMBL/GenBank/DDBJ databases">
        <title>Alicyclobacillus dauci DSM2870, complete genome.</title>
        <authorList>
            <person name="Wang Q."/>
            <person name="Cai R."/>
            <person name="Wang Z."/>
        </authorList>
    </citation>
    <scope>NUCLEOTIDE SEQUENCE</scope>
    <source>
        <strain evidence="3">DSM 28700</strain>
    </source>
</reference>
<evidence type="ECO:0000313" key="4">
    <source>
        <dbReference type="Proteomes" id="UP001164803"/>
    </source>
</evidence>
<dbReference type="EMBL" id="CP104064">
    <property type="protein sequence ID" value="WAH38953.1"/>
    <property type="molecule type" value="Genomic_DNA"/>
</dbReference>
<sequence>MNNQVSAGGKGIWNGWYWRFVGSVVVVVAILEIVAFYVTKGGYPLISTGELGMFMSAILIVQRAKQRRTANTLLAVLLLLVINLVLQLTIGYAYTKHMGWGGFIQQNLIIGAIGVLFSVVYARTTAWSDKKRKDAEAKRRETQAAKGNAEEQPQTRVHRVKKKRGRGKRA</sequence>
<feature type="region of interest" description="Disordered" evidence="1">
    <location>
        <begin position="129"/>
        <end position="170"/>
    </location>
</feature>
<dbReference type="RefSeq" id="WP_268046575.1">
    <property type="nucleotide sequence ID" value="NZ_CP104064.1"/>
</dbReference>
<evidence type="ECO:0000256" key="2">
    <source>
        <dbReference type="SAM" id="Phobius"/>
    </source>
</evidence>
<organism evidence="3 4">
    <name type="scientific">Alicyclobacillus dauci</name>
    <dbReference type="NCBI Taxonomy" id="1475485"/>
    <lineage>
        <taxon>Bacteria</taxon>
        <taxon>Bacillati</taxon>
        <taxon>Bacillota</taxon>
        <taxon>Bacilli</taxon>
        <taxon>Bacillales</taxon>
        <taxon>Alicyclobacillaceae</taxon>
        <taxon>Alicyclobacillus</taxon>
    </lineage>
</organism>